<dbReference type="Gene3D" id="3.40.720.10">
    <property type="entry name" value="Alkaline Phosphatase, subunit A"/>
    <property type="match status" value="1"/>
</dbReference>
<accession>A0A090RRX7</accession>
<proteinExistence type="predicted"/>
<protein>
    <submittedName>
        <fullName evidence="1">Alkaline phosphatase</fullName>
        <ecNumber evidence="1">3.1.3.1</ecNumber>
    </submittedName>
</protein>
<organism evidence="1 2">
    <name type="scientific">Vibrio maritimus</name>
    <dbReference type="NCBI Taxonomy" id="990268"/>
    <lineage>
        <taxon>Bacteria</taxon>
        <taxon>Pseudomonadati</taxon>
        <taxon>Pseudomonadota</taxon>
        <taxon>Gammaproteobacteria</taxon>
        <taxon>Vibrionales</taxon>
        <taxon>Vibrionaceae</taxon>
        <taxon>Vibrio</taxon>
    </lineage>
</organism>
<dbReference type="InterPro" id="IPR017850">
    <property type="entry name" value="Alkaline_phosphatase_core_sf"/>
</dbReference>
<dbReference type="EC" id="3.1.3.1" evidence="1"/>
<dbReference type="AlphaFoldDB" id="A0A090RRX7"/>
<comment type="caution">
    <text evidence="1">The sequence shown here is derived from an EMBL/GenBank/DDBJ whole genome shotgun (WGS) entry which is preliminary data.</text>
</comment>
<dbReference type="EMBL" id="BBMR01000001">
    <property type="protein sequence ID" value="GAL17318.1"/>
    <property type="molecule type" value="Genomic_DNA"/>
</dbReference>
<reference evidence="1 2" key="1">
    <citation type="submission" date="2014-09" db="EMBL/GenBank/DDBJ databases">
        <title>Vibrio maritimus JCM 19235. (C45) whole genome shotgun sequence.</title>
        <authorList>
            <person name="Sawabe T."/>
            <person name="Meirelles P."/>
            <person name="Nakanishi M."/>
            <person name="Sayaka M."/>
            <person name="Hattori M."/>
            <person name="Ohkuma M."/>
        </authorList>
    </citation>
    <scope>NUCLEOTIDE SEQUENCE [LARGE SCALE GENOMIC DNA]</scope>
    <source>
        <strain evidence="2">JCM19235</strain>
    </source>
</reference>
<evidence type="ECO:0000313" key="1">
    <source>
        <dbReference type="EMBL" id="GAL17318.1"/>
    </source>
</evidence>
<dbReference type="GO" id="GO:0004035">
    <property type="term" value="F:alkaline phosphatase activity"/>
    <property type="evidence" value="ECO:0007669"/>
    <property type="project" value="UniProtKB-EC"/>
</dbReference>
<dbReference type="Proteomes" id="UP000029228">
    <property type="component" value="Unassembled WGS sequence"/>
</dbReference>
<keyword evidence="1" id="KW-0378">Hydrolase</keyword>
<keyword evidence="2" id="KW-1185">Reference proteome</keyword>
<sequence>MAQEKLGAGDATDYLAISFSSNDYVVHLYGASSLRLKTT</sequence>
<name>A0A090RRX7_9VIBR</name>
<gene>
    <name evidence="1" type="ORF">JCM19235_5867</name>
</gene>
<evidence type="ECO:0000313" key="2">
    <source>
        <dbReference type="Proteomes" id="UP000029228"/>
    </source>
</evidence>
<dbReference type="STRING" id="990268.JCM19235_5867"/>